<protein>
    <recommendedName>
        <fullName evidence="3">Outer membrane lipoprotein carrier protein LolA</fullName>
    </recommendedName>
</protein>
<organism evidence="1 2">
    <name type="scientific">Zobellella iuensis</name>
    <dbReference type="NCBI Taxonomy" id="2803811"/>
    <lineage>
        <taxon>Bacteria</taxon>
        <taxon>Pseudomonadati</taxon>
        <taxon>Pseudomonadota</taxon>
        <taxon>Gammaproteobacteria</taxon>
        <taxon>Aeromonadales</taxon>
        <taxon>Aeromonadaceae</taxon>
        <taxon>Zobellella</taxon>
    </lineage>
</organism>
<comment type="caution">
    <text evidence="1">The sequence shown here is derived from an EMBL/GenBank/DDBJ whole genome shotgun (WGS) entry which is preliminary data.</text>
</comment>
<dbReference type="Gene3D" id="2.50.20.10">
    <property type="entry name" value="Lipoprotein localisation LolA/LolB/LppX"/>
    <property type="match status" value="1"/>
</dbReference>
<name>A0ABS1QRV6_9GAMM</name>
<dbReference type="Proteomes" id="UP000638570">
    <property type="component" value="Unassembled WGS sequence"/>
</dbReference>
<evidence type="ECO:0008006" key="3">
    <source>
        <dbReference type="Google" id="ProtNLM"/>
    </source>
</evidence>
<keyword evidence="2" id="KW-1185">Reference proteome</keyword>
<evidence type="ECO:0000313" key="1">
    <source>
        <dbReference type="EMBL" id="MBL1377603.1"/>
    </source>
</evidence>
<reference evidence="2" key="1">
    <citation type="submission" date="2021-01" db="EMBL/GenBank/DDBJ databases">
        <title>Genome public.</title>
        <authorList>
            <person name="Liu C."/>
            <person name="Sun Q."/>
        </authorList>
    </citation>
    <scope>NUCLEOTIDE SEQUENCE [LARGE SCALE GENOMIC DNA]</scope>
    <source>
        <strain evidence="2">CGMCC 1.18722</strain>
    </source>
</reference>
<sequence length="204" mass="22863">MLSGILLLMALALDSSDPLEQAQARFDALQGYRLELRSEGPGGNQLLRYAYRQPGLVRLDVISPHAGAVLIYSPYSERVRLWPFGLNGPSLSLSPDNRLVKSPRGHRLDRSDVGVLLQSVRRLGLQGELRLLGESWLGERLVLQLLARGPAEPGQPARYEIWLDKSLLFPVRVISHDARGNLLETVWLEHIELDPPFADDLFFP</sequence>
<dbReference type="EMBL" id="JAERTZ010000021">
    <property type="protein sequence ID" value="MBL1377603.1"/>
    <property type="molecule type" value="Genomic_DNA"/>
</dbReference>
<proteinExistence type="predicted"/>
<accession>A0ABS1QRV6</accession>
<gene>
    <name evidence="1" type="ORF">JKV55_09705</name>
</gene>
<dbReference type="RefSeq" id="WP_202084692.1">
    <property type="nucleotide sequence ID" value="NZ_JAERTZ010000021.1"/>
</dbReference>
<evidence type="ECO:0000313" key="2">
    <source>
        <dbReference type="Proteomes" id="UP000638570"/>
    </source>
</evidence>